<dbReference type="EMBL" id="CP003418">
    <property type="protein sequence ID" value="AFH48731.1"/>
    <property type="molecule type" value="Genomic_DNA"/>
</dbReference>
<evidence type="ECO:0000256" key="1">
    <source>
        <dbReference type="SAM" id="SignalP"/>
    </source>
</evidence>
<organism evidence="2 3">
    <name type="scientific">Ignavibacterium album (strain DSM 19864 / JCM 16511 / NBRC 101810 / Mat9-16)</name>
    <dbReference type="NCBI Taxonomy" id="945713"/>
    <lineage>
        <taxon>Bacteria</taxon>
        <taxon>Pseudomonadati</taxon>
        <taxon>Ignavibacteriota</taxon>
        <taxon>Ignavibacteria</taxon>
        <taxon>Ignavibacteriales</taxon>
        <taxon>Ignavibacteriaceae</taxon>
        <taxon>Ignavibacterium</taxon>
    </lineage>
</organism>
<evidence type="ECO:0000313" key="2">
    <source>
        <dbReference type="EMBL" id="AFH48731.1"/>
    </source>
</evidence>
<evidence type="ECO:0008006" key="4">
    <source>
        <dbReference type="Google" id="ProtNLM"/>
    </source>
</evidence>
<dbReference type="AlphaFoldDB" id="I0AIC4"/>
<proteinExistence type="predicted"/>
<feature type="chain" id="PRO_5003624442" description="Outer membrane protein beta-barrel domain-containing protein" evidence="1">
    <location>
        <begin position="20"/>
        <end position="235"/>
    </location>
</feature>
<keyword evidence="1" id="KW-0732">Signal</keyword>
<dbReference type="STRING" id="945713.IALB_1020"/>
<sequence>MKKYFIAAVVLLINFTLIAQENNFFVGASSVYNIPVGMMSKRMQGNIGVMLFAGKPVSTDWTWIGKFEYFKLTDVNKDEMKKFVKSDVLGDLKTFEFQLHKMKMEFTAAGLSAEAKYKLLRAEGFNCDVNFGFGFYFWEYFRESYKDSLTIDSTGTGNFVLIETLDVPSLRQKDWSGTLNFGTDLNFNFFHPVTFILSANYKLIIAELWPTLALNLENVSGIQFIELRAGLKYEF</sequence>
<protein>
    <recommendedName>
        <fullName evidence="4">Outer membrane protein beta-barrel domain-containing protein</fullName>
    </recommendedName>
</protein>
<feature type="signal peptide" evidence="1">
    <location>
        <begin position="1"/>
        <end position="19"/>
    </location>
</feature>
<keyword evidence="3" id="KW-1185">Reference proteome</keyword>
<dbReference type="KEGG" id="ial:IALB_1020"/>
<gene>
    <name evidence="2" type="ordered locus">IALB_1020</name>
</gene>
<dbReference type="OrthoDB" id="10019587at2"/>
<dbReference type="Proteomes" id="UP000007394">
    <property type="component" value="Chromosome"/>
</dbReference>
<dbReference type="HOGENOM" id="CLU_1178943_0_0_10"/>
<evidence type="ECO:0000313" key="3">
    <source>
        <dbReference type="Proteomes" id="UP000007394"/>
    </source>
</evidence>
<reference evidence="2 3" key="1">
    <citation type="journal article" date="2012" name="Front. Microbiol.">
        <title>Complete genome of Ignavibacterium album, a metabolically versatile, flagellated, facultative anaerobe from the phylum Chlorobi.</title>
        <authorList>
            <person name="Liu Z."/>
            <person name="Frigaard N.-U."/>
            <person name="Vogl K."/>
            <person name="Iino T."/>
            <person name="Ohkuma M."/>
            <person name="Overmann J."/>
            <person name="Bryant D.A."/>
        </authorList>
    </citation>
    <scope>NUCLEOTIDE SEQUENCE [LARGE SCALE GENOMIC DNA]</scope>
    <source>
        <strain evidence="3">DSM 19864 / JCM 16511 / NBRC 101810 / Mat9-16</strain>
    </source>
</reference>
<dbReference type="RefSeq" id="WP_014559886.1">
    <property type="nucleotide sequence ID" value="NC_017464.1"/>
</dbReference>
<accession>I0AIC4</accession>
<name>I0AIC4_IGNAJ</name>